<keyword evidence="1" id="KW-0493">Microtubule</keyword>
<feature type="coiled-coil region" evidence="6">
    <location>
        <begin position="574"/>
        <end position="790"/>
    </location>
</feature>
<name>A0A8J6AVJ6_9EUKA</name>
<dbReference type="EMBL" id="JAHDYR010000007">
    <property type="protein sequence ID" value="KAG9395866.1"/>
    <property type="molecule type" value="Genomic_DNA"/>
</dbReference>
<dbReference type="InterPro" id="IPR044986">
    <property type="entry name" value="KIF15/KIN-12"/>
</dbReference>
<keyword evidence="8" id="KW-1185">Reference proteome</keyword>
<keyword evidence="4 6" id="KW-0175">Coiled coil</keyword>
<dbReference type="SUPFAM" id="SSF48371">
    <property type="entry name" value="ARM repeat"/>
    <property type="match status" value="1"/>
</dbReference>
<evidence type="ECO:0000313" key="7">
    <source>
        <dbReference type="EMBL" id="KAG9395866.1"/>
    </source>
</evidence>
<reference evidence="7" key="1">
    <citation type="submission" date="2021-05" db="EMBL/GenBank/DDBJ databases">
        <title>A free-living protist that lacks canonical eukaryotic 1 DNA replication and segregation systems.</title>
        <authorList>
            <person name="Salas-Leiva D.E."/>
            <person name="Tromer E.C."/>
            <person name="Curtis B.A."/>
            <person name="Jerlstrom-Hultqvist J."/>
            <person name="Kolisko M."/>
            <person name="Yi Z."/>
            <person name="Salas-Leiva J.S."/>
            <person name="Gallot-Lavallee L."/>
            <person name="Kops G.J.P.L."/>
            <person name="Archibald J.M."/>
            <person name="Simpson A.G.B."/>
            <person name="Roger A.J."/>
        </authorList>
    </citation>
    <scope>NUCLEOTIDE SEQUENCE</scope>
    <source>
        <strain evidence="7">BICM</strain>
    </source>
</reference>
<dbReference type="GO" id="GO:0005524">
    <property type="term" value="F:ATP binding"/>
    <property type="evidence" value="ECO:0007669"/>
    <property type="project" value="UniProtKB-KW"/>
</dbReference>
<dbReference type="InterPro" id="IPR016024">
    <property type="entry name" value="ARM-type_fold"/>
</dbReference>
<dbReference type="PANTHER" id="PTHR37739">
    <property type="entry name" value="KINESIN-LIKE PROTEIN KIN-12D"/>
    <property type="match status" value="1"/>
</dbReference>
<feature type="coiled-coil region" evidence="6">
    <location>
        <begin position="819"/>
        <end position="846"/>
    </location>
</feature>
<protein>
    <submittedName>
        <fullName evidence="7">Chromosome partition protein Smc</fullName>
    </submittedName>
</protein>
<accession>A0A8J6AVJ6</accession>
<dbReference type="GO" id="GO:0005874">
    <property type="term" value="C:microtubule"/>
    <property type="evidence" value="ECO:0007669"/>
    <property type="project" value="UniProtKB-KW"/>
</dbReference>
<evidence type="ECO:0000256" key="2">
    <source>
        <dbReference type="ARBA" id="ARBA00022741"/>
    </source>
</evidence>
<keyword evidence="3" id="KW-0067">ATP-binding</keyword>
<proteinExistence type="predicted"/>
<sequence>MDEAPSAQLFNAVSELAQLSNVAFAHKHTPSLQKHLSKLANGNKQLLNFLAVHPRSADVILPLLHTLCGTLNPPLPAKLHDLAVHACIQLTSSSLVVTHISYLLSSHHINGCMLVDHLLRLSAADIHSQAHRFLSLVAPHLSLDPTAMKHADELVETLIRTITEQYSTQDVLELALKTLTSLAAESPGIGRLVVSHAASHRLYKVLVAALDHKSLIVIAQAFLLIVSLPENPLTSRLMDSNNIFRALQLLSTLAVSHSPVDVMQPTAVIVRRLIRDTETADALTKCVDVNHLAHTMVEALEPVTADSDTDLAEVTVSRLNFLTHLAGLQPTSEPVSIVVRAQGVVETVIRHAMLPLSGTNAAVAYASAEFLAAIAESVIDSIRSVAMDLFSVSKDAMTEILQSNLTLTPDPPQLSILKYAADTCRLAVVAPTSTPIDSTTGQTILDLCERISQLILHRGHRNIQAERCLVSWAVHAAPLAASNGAGPLGAADRRYTAALASIAGRTLALGCSASACSRALEIISEIHVTQPHDGMSDLIARTSLAIVEATTDCWSSQDQLRREVESLKSHAMAHSRALAELDEARHLIQRTQAEVQFKDDEHTTTLAELETARNELRQSHAQLMEMQGTLNETRLHAENEMESITMLSAELDRERSVNERLRAELDNMKQSNDSLTESLESVQSKEKEMSGTLAMAVAEANRLAQDAKDSETRVSVLEEALEGTQVELRQARSAFEDERRMRSLAEGEVGRLRPMIGRLERENVQAKERTAELENKMAELTRQVADLRGVNQNLSGSLAAAKLALNESNESLWALQMSHTDAKAALARAEETARAAVEEAERSKSVLRNIVQLGSGAGM</sequence>
<keyword evidence="5" id="KW-0505">Motor protein</keyword>
<comment type="caution">
    <text evidence="7">The sequence shown here is derived from an EMBL/GenBank/DDBJ whole genome shotgun (WGS) entry which is preliminary data.</text>
</comment>
<evidence type="ECO:0000256" key="3">
    <source>
        <dbReference type="ARBA" id="ARBA00022840"/>
    </source>
</evidence>
<evidence type="ECO:0000256" key="4">
    <source>
        <dbReference type="ARBA" id="ARBA00023054"/>
    </source>
</evidence>
<dbReference type="AlphaFoldDB" id="A0A8J6AVJ6"/>
<evidence type="ECO:0000313" key="8">
    <source>
        <dbReference type="Proteomes" id="UP000717585"/>
    </source>
</evidence>
<dbReference type="SUPFAM" id="SSF57997">
    <property type="entry name" value="Tropomyosin"/>
    <property type="match status" value="1"/>
</dbReference>
<dbReference type="Proteomes" id="UP000717585">
    <property type="component" value="Unassembled WGS sequence"/>
</dbReference>
<gene>
    <name evidence="7" type="ORF">J8273_2199</name>
</gene>
<evidence type="ECO:0000256" key="5">
    <source>
        <dbReference type="ARBA" id="ARBA00023175"/>
    </source>
</evidence>
<keyword evidence="2" id="KW-0547">Nucleotide-binding</keyword>
<evidence type="ECO:0000256" key="6">
    <source>
        <dbReference type="SAM" id="Coils"/>
    </source>
</evidence>
<organism evidence="7 8">
    <name type="scientific">Carpediemonas membranifera</name>
    <dbReference type="NCBI Taxonomy" id="201153"/>
    <lineage>
        <taxon>Eukaryota</taxon>
        <taxon>Metamonada</taxon>
        <taxon>Carpediemonas-like organisms</taxon>
        <taxon>Carpediemonas</taxon>
    </lineage>
</organism>
<evidence type="ECO:0000256" key="1">
    <source>
        <dbReference type="ARBA" id="ARBA00022701"/>
    </source>
</evidence>
<dbReference type="PANTHER" id="PTHR37739:SF8">
    <property type="entry name" value="KINESIN-LIKE PROTEIN KIN-12D"/>
    <property type="match status" value="1"/>
</dbReference>